<dbReference type="PRINTS" id="PR00412">
    <property type="entry name" value="EPOXHYDRLASE"/>
</dbReference>
<sequence>MDPRSYKDILTKSGHTYHTFVSPPKDASKPTLLFIHGFPSTSYDWRHQVAFFTKAGYGVVAPDLIGHGGSSKPPSLEHYAPSRIAADLVAILDNVKAGRVVAVGHDWGSILASRMAMYYPTRFSGLVFLASGYCPPLAGFDLKVVLAHQREHVGAELFGYWLFLSEDRAKGIVDAHLESLLRLWYTSDPGLWKTVLAPSGQLEPWLKADKKAPLASYITKEDETRMLADWRKAGGLGAALKWYKVMASDLMGKDDIAVDGKFQLDAPVFFAGCTRDHVCIAAPSENIVRQFCPKGTVQHFDTGHWVHLEIPEKLNRALLQWLETAVGK</sequence>
<keyword evidence="3" id="KW-1185">Reference proteome</keyword>
<dbReference type="AlphaFoldDB" id="A0A371DSC3"/>
<protein>
    <submittedName>
        <fullName evidence="2">Alpha/beta-hydrolase</fullName>
    </submittedName>
</protein>
<name>A0A371DSC3_9APHY</name>
<proteinExistence type="predicted"/>
<dbReference type="InterPro" id="IPR050266">
    <property type="entry name" value="AB_hydrolase_sf"/>
</dbReference>
<dbReference type="PANTHER" id="PTHR43798:SF33">
    <property type="entry name" value="HYDROLASE, PUTATIVE (AFU_ORTHOLOGUE AFUA_2G14860)-RELATED"/>
    <property type="match status" value="1"/>
</dbReference>
<evidence type="ECO:0000259" key="1">
    <source>
        <dbReference type="Pfam" id="PF00561"/>
    </source>
</evidence>
<accession>A0A371DSC3</accession>
<reference evidence="2 3" key="1">
    <citation type="journal article" date="2018" name="Biotechnol. Biofuels">
        <title>Integrative visual omics of the white-rot fungus Polyporus brumalis exposes the biotechnological potential of its oxidative enzymes for delignifying raw plant biomass.</title>
        <authorList>
            <person name="Miyauchi S."/>
            <person name="Rancon A."/>
            <person name="Drula E."/>
            <person name="Hage H."/>
            <person name="Chaduli D."/>
            <person name="Favel A."/>
            <person name="Grisel S."/>
            <person name="Henrissat B."/>
            <person name="Herpoel-Gimbert I."/>
            <person name="Ruiz-Duenas F.J."/>
            <person name="Chevret D."/>
            <person name="Hainaut M."/>
            <person name="Lin J."/>
            <person name="Wang M."/>
            <person name="Pangilinan J."/>
            <person name="Lipzen A."/>
            <person name="Lesage-Meessen L."/>
            <person name="Navarro D."/>
            <person name="Riley R."/>
            <person name="Grigoriev I.V."/>
            <person name="Zhou S."/>
            <person name="Raouche S."/>
            <person name="Rosso M.N."/>
        </authorList>
    </citation>
    <scope>NUCLEOTIDE SEQUENCE [LARGE SCALE GENOMIC DNA]</scope>
    <source>
        <strain evidence="2 3">BRFM 1820</strain>
    </source>
</reference>
<evidence type="ECO:0000313" key="3">
    <source>
        <dbReference type="Proteomes" id="UP000256964"/>
    </source>
</evidence>
<dbReference type="EMBL" id="KZ857382">
    <property type="protein sequence ID" value="RDX55453.1"/>
    <property type="molecule type" value="Genomic_DNA"/>
</dbReference>
<dbReference type="SUPFAM" id="SSF53474">
    <property type="entry name" value="alpha/beta-Hydrolases"/>
    <property type="match status" value="1"/>
</dbReference>
<dbReference type="Gene3D" id="3.40.50.1820">
    <property type="entry name" value="alpha/beta hydrolase"/>
    <property type="match status" value="1"/>
</dbReference>
<dbReference type="GO" id="GO:0016020">
    <property type="term" value="C:membrane"/>
    <property type="evidence" value="ECO:0007669"/>
    <property type="project" value="TreeGrafter"/>
</dbReference>
<dbReference type="STRING" id="139420.A0A371DSC3"/>
<dbReference type="PRINTS" id="PR00111">
    <property type="entry name" value="ABHYDROLASE"/>
</dbReference>
<dbReference type="Pfam" id="PF00561">
    <property type="entry name" value="Abhydrolase_1"/>
    <property type="match status" value="1"/>
</dbReference>
<dbReference type="GO" id="GO:0046464">
    <property type="term" value="P:acylglycerol catabolic process"/>
    <property type="evidence" value="ECO:0007669"/>
    <property type="project" value="TreeGrafter"/>
</dbReference>
<feature type="domain" description="AB hydrolase-1" evidence="1">
    <location>
        <begin position="30"/>
        <end position="309"/>
    </location>
</feature>
<dbReference type="Proteomes" id="UP000256964">
    <property type="component" value="Unassembled WGS sequence"/>
</dbReference>
<organism evidence="2 3">
    <name type="scientific">Lentinus brumalis</name>
    <dbReference type="NCBI Taxonomy" id="2498619"/>
    <lineage>
        <taxon>Eukaryota</taxon>
        <taxon>Fungi</taxon>
        <taxon>Dikarya</taxon>
        <taxon>Basidiomycota</taxon>
        <taxon>Agaricomycotina</taxon>
        <taxon>Agaricomycetes</taxon>
        <taxon>Polyporales</taxon>
        <taxon>Polyporaceae</taxon>
        <taxon>Lentinus</taxon>
    </lineage>
</organism>
<gene>
    <name evidence="2" type="ORF">OH76DRAFT_1460981</name>
</gene>
<dbReference type="InterPro" id="IPR000073">
    <property type="entry name" value="AB_hydrolase_1"/>
</dbReference>
<dbReference type="PANTHER" id="PTHR43798">
    <property type="entry name" value="MONOACYLGLYCEROL LIPASE"/>
    <property type="match status" value="1"/>
</dbReference>
<dbReference type="InterPro" id="IPR029058">
    <property type="entry name" value="AB_hydrolase_fold"/>
</dbReference>
<dbReference type="InterPro" id="IPR000639">
    <property type="entry name" value="Epox_hydrolase-like"/>
</dbReference>
<dbReference type="GO" id="GO:0047372">
    <property type="term" value="F:monoacylglycerol lipase activity"/>
    <property type="evidence" value="ECO:0007669"/>
    <property type="project" value="TreeGrafter"/>
</dbReference>
<evidence type="ECO:0000313" key="2">
    <source>
        <dbReference type="EMBL" id="RDX55453.1"/>
    </source>
</evidence>
<dbReference type="OrthoDB" id="408373at2759"/>